<dbReference type="AlphaFoldDB" id="A0A6J7GN47"/>
<evidence type="ECO:0000256" key="4">
    <source>
        <dbReference type="ARBA" id="ARBA00022729"/>
    </source>
</evidence>
<protein>
    <submittedName>
        <fullName evidence="8">Unannotated protein</fullName>
    </submittedName>
</protein>
<evidence type="ECO:0000256" key="3">
    <source>
        <dbReference type="ARBA" id="ARBA00022475"/>
    </source>
</evidence>
<dbReference type="InterPro" id="IPR050957">
    <property type="entry name" value="BMP_lipoprotein"/>
</dbReference>
<proteinExistence type="inferred from homology"/>
<dbReference type="SUPFAM" id="SSF53822">
    <property type="entry name" value="Periplasmic binding protein-like I"/>
    <property type="match status" value="1"/>
</dbReference>
<evidence type="ECO:0000256" key="1">
    <source>
        <dbReference type="ARBA" id="ARBA00004193"/>
    </source>
</evidence>
<evidence type="ECO:0000313" key="8">
    <source>
        <dbReference type="EMBL" id="CAB4908088.1"/>
    </source>
</evidence>
<evidence type="ECO:0000256" key="6">
    <source>
        <dbReference type="ARBA" id="ARBA00023288"/>
    </source>
</evidence>
<evidence type="ECO:0000256" key="2">
    <source>
        <dbReference type="ARBA" id="ARBA00008610"/>
    </source>
</evidence>
<dbReference type="GO" id="GO:0005886">
    <property type="term" value="C:plasma membrane"/>
    <property type="evidence" value="ECO:0007669"/>
    <property type="project" value="UniProtKB-SubCell"/>
</dbReference>
<dbReference type="PANTHER" id="PTHR34296:SF2">
    <property type="entry name" value="ABC TRANSPORTER GUANOSINE-BINDING PROTEIN NUPN"/>
    <property type="match status" value="1"/>
</dbReference>
<dbReference type="EMBL" id="CAFBMB010000132">
    <property type="protein sequence ID" value="CAB4908088.1"/>
    <property type="molecule type" value="Genomic_DNA"/>
</dbReference>
<dbReference type="InterPro" id="IPR028082">
    <property type="entry name" value="Peripla_BP_I"/>
</dbReference>
<evidence type="ECO:0000259" key="7">
    <source>
        <dbReference type="Pfam" id="PF02608"/>
    </source>
</evidence>
<evidence type="ECO:0000256" key="5">
    <source>
        <dbReference type="ARBA" id="ARBA00023136"/>
    </source>
</evidence>
<dbReference type="Gene3D" id="3.40.50.2300">
    <property type="match status" value="2"/>
</dbReference>
<organism evidence="8">
    <name type="scientific">freshwater metagenome</name>
    <dbReference type="NCBI Taxonomy" id="449393"/>
    <lineage>
        <taxon>unclassified sequences</taxon>
        <taxon>metagenomes</taxon>
        <taxon>ecological metagenomes</taxon>
    </lineage>
</organism>
<dbReference type="PANTHER" id="PTHR34296">
    <property type="entry name" value="TRANSCRIPTIONAL ACTIVATOR PROTEIN MED"/>
    <property type="match status" value="1"/>
</dbReference>
<gene>
    <name evidence="8" type="ORF">UFOPK3516_01318</name>
</gene>
<keyword evidence="6" id="KW-0449">Lipoprotein</keyword>
<comment type="subcellular location">
    <subcellularLocation>
        <location evidence="1">Cell membrane</location>
        <topology evidence="1">Lipid-anchor</topology>
    </subcellularLocation>
</comment>
<keyword evidence="5" id="KW-0472">Membrane</keyword>
<keyword evidence="3" id="KW-1003">Cell membrane</keyword>
<sequence>MSSTQASIVRRRLTQTGIAVGVAVSLIALAGCARSDGSGGGDCSAKPITQFAVVTPETEADHGWNQMGINGATETATALGIKADVNSGVGYDNAESILTQVADKGNQLVIAHASGFAEAGQRVAETTGTPVLGVDYETLVPNKFANVTFEAQQGGYLAGVAAANMTKTGTLGIVASAEDLNWFTMAGGFVQGVYSVHPDAAIVFAIIGPAEYGDSAGGERVAQQVIASGADVVFGMGDGATQGYLQAVETASSPVIYIATIGDVSEIDPKGVTATSVLWNFGDAYKLAIEDINTCKFGTKNYTLDVPNGGIALMDTGKLSADAKSAADKAKAGITDGSIKVNKLTTKAEVEAAIAANTGP</sequence>
<dbReference type="Pfam" id="PF02608">
    <property type="entry name" value="Bmp"/>
    <property type="match status" value="1"/>
</dbReference>
<reference evidence="8" key="1">
    <citation type="submission" date="2020-05" db="EMBL/GenBank/DDBJ databases">
        <authorList>
            <person name="Chiriac C."/>
            <person name="Salcher M."/>
            <person name="Ghai R."/>
            <person name="Kavagutti S V."/>
        </authorList>
    </citation>
    <scope>NUCLEOTIDE SEQUENCE</scope>
</reference>
<feature type="domain" description="ABC transporter substrate-binding protein PnrA-like" evidence="7">
    <location>
        <begin position="49"/>
        <end position="340"/>
    </location>
</feature>
<keyword evidence="4" id="KW-0732">Signal</keyword>
<name>A0A6J7GN47_9ZZZZ</name>
<comment type="similarity">
    <text evidence="2">Belongs to the BMP lipoprotein family.</text>
</comment>
<accession>A0A6J7GN47</accession>
<dbReference type="InterPro" id="IPR003760">
    <property type="entry name" value="PnrA-like"/>
</dbReference>